<dbReference type="EMBL" id="LSYS01003057">
    <property type="protein sequence ID" value="OPJ84687.1"/>
    <property type="molecule type" value="Genomic_DNA"/>
</dbReference>
<feature type="transmembrane region" description="Helical" evidence="19">
    <location>
        <begin position="4548"/>
        <end position="4569"/>
    </location>
</feature>
<evidence type="ECO:0000256" key="4">
    <source>
        <dbReference type="ARBA" id="ARBA00022475"/>
    </source>
</evidence>
<evidence type="ECO:0000256" key="5">
    <source>
        <dbReference type="ARBA" id="ARBA00022490"/>
    </source>
</evidence>
<feature type="compositionally biased region" description="Basic and acidic residues" evidence="18">
    <location>
        <begin position="2032"/>
        <end position="2052"/>
    </location>
</feature>
<evidence type="ECO:0000256" key="12">
    <source>
        <dbReference type="ARBA" id="ARBA00023212"/>
    </source>
</evidence>
<comment type="similarity">
    <text evidence="3">Belongs to the major facilitator superfamily. Monocarboxylate porter (TC 2.A.1.13) family.</text>
</comment>
<feature type="compositionally biased region" description="Basic and acidic residues" evidence="18">
    <location>
        <begin position="1945"/>
        <end position="1968"/>
    </location>
</feature>
<feature type="compositionally biased region" description="Low complexity" evidence="18">
    <location>
        <begin position="2918"/>
        <end position="2939"/>
    </location>
</feature>
<feature type="transmembrane region" description="Helical" evidence="19">
    <location>
        <begin position="4467"/>
        <end position="4485"/>
    </location>
</feature>
<feature type="region of interest" description="Disordered" evidence="18">
    <location>
        <begin position="3650"/>
        <end position="3750"/>
    </location>
</feature>
<dbReference type="InterPro" id="IPR019152">
    <property type="entry name" value="DUF2046"/>
</dbReference>
<feature type="coiled-coil region" evidence="17">
    <location>
        <begin position="4048"/>
        <end position="4111"/>
    </location>
</feature>
<feature type="compositionally biased region" description="Basic and acidic residues" evidence="18">
    <location>
        <begin position="2806"/>
        <end position="2837"/>
    </location>
</feature>
<dbReference type="PROSITE" id="PS50017">
    <property type="entry name" value="DEATH_DOMAIN"/>
    <property type="match status" value="1"/>
</dbReference>
<evidence type="ECO:0000256" key="1">
    <source>
        <dbReference type="ARBA" id="ARBA00004245"/>
    </source>
</evidence>
<dbReference type="Gene3D" id="1.20.1250.20">
    <property type="entry name" value="MFS general substrate transporter like domains"/>
    <property type="match status" value="2"/>
</dbReference>
<dbReference type="Pfam" id="PF00023">
    <property type="entry name" value="Ank"/>
    <property type="match status" value="1"/>
</dbReference>
<dbReference type="FunFam" id="1.20.1250.20:FF:000422">
    <property type="entry name" value="Monocarboxylate transporter 9"/>
    <property type="match status" value="1"/>
</dbReference>
<dbReference type="FunFam" id="1.20.1250.20:FF:000127">
    <property type="entry name" value="Monocarboxylate transporter 9 isoform X2"/>
    <property type="match status" value="1"/>
</dbReference>
<feature type="region of interest" description="Disordered" evidence="18">
    <location>
        <begin position="2679"/>
        <end position="2783"/>
    </location>
</feature>
<comment type="subcellular location">
    <subcellularLocation>
        <location evidence="2">Cell membrane</location>
        <topology evidence="2">Multi-pass membrane protein</topology>
    </subcellularLocation>
    <subcellularLocation>
        <location evidence="1">Cytoplasm</location>
        <location evidence="1">Cytoskeleton</location>
    </subcellularLocation>
</comment>
<keyword evidence="11 19" id="KW-0472">Membrane</keyword>
<feature type="compositionally biased region" description="Polar residues" evidence="18">
    <location>
        <begin position="1497"/>
        <end position="1506"/>
    </location>
</feature>
<feature type="compositionally biased region" description="Basic and acidic residues" evidence="18">
    <location>
        <begin position="3599"/>
        <end position="3608"/>
    </location>
</feature>
<feature type="region of interest" description="Disordered" evidence="18">
    <location>
        <begin position="4182"/>
        <end position="4240"/>
    </location>
</feature>
<feature type="region of interest" description="Disordered" evidence="18">
    <location>
        <begin position="2155"/>
        <end position="2196"/>
    </location>
</feature>
<dbReference type="Pfam" id="PF17809">
    <property type="entry name" value="UPA_2"/>
    <property type="match status" value="1"/>
</dbReference>
<dbReference type="InterPro" id="IPR002110">
    <property type="entry name" value="Ankyrin_rpt"/>
</dbReference>
<feature type="compositionally biased region" description="Acidic residues" evidence="18">
    <location>
        <begin position="3733"/>
        <end position="3745"/>
    </location>
</feature>
<keyword evidence="10 16" id="KW-0040">ANK repeat</keyword>
<feature type="compositionally biased region" description="Low complexity" evidence="18">
    <location>
        <begin position="4137"/>
        <end position="4154"/>
    </location>
</feature>
<name>A0A1V4KLK5_PATFA</name>
<feature type="region of interest" description="Disordered" evidence="18">
    <location>
        <begin position="3433"/>
        <end position="3473"/>
    </location>
</feature>
<sequence length="4893" mass="542883">MDIATTLLEYGADANAVTRQGIAPVHLASQDGHVDMVSLLLTRNANVNLSNKSGLTPLHLAAQEDRVNVAEVLVNQGAAVDAQTKMGYTPLHVGCHYGNIKIVNFLLQHSAKVNAKTKNGYTPLHQAAQQGHTHVINVLLQHGAAPNELTLNGNTALAIAKRLGYISVVDTLKVVTEETMTTITVTEKHKMNVPETMNEVLDMSDDEVRKANAPEILSDAEYLSDVEEGEDAMTGDTDKYLGPQDLKELGDDSLPAEGYMGFSLGARSASLRSFSSDRSYTLNRSSYARDSMMIEELLVPAKDQHLTFQREFDSDSLRHYSWAADTLDNVNLVSSPIHSGYSSPLPQYDSSFLVSFMVDARGGSMRGSRHHGMRIIIPPRKCTAPTRITCRLVKRHKLASPPPMVEGEGLASRLVEMGPAGAQFLGPVIVEIPHFGSMRGKERELIVLRSENGETWKEHQYDSKHEDLTEILNGMDEELDSVEELEKKRICRIVTKDFPQYFAVVSRIKQESNQIGPEGGVLSSTTVPRVQASFPEGALTKRIRVGLQAQPVPEEIVKKILGNKATFSPIVTVEPRRRKFHKPITMTIPVPPPSGEGVTNGYKGDTTPSLRLLCSITGGTSPAQWEDITGTTPLTFSNDCVSFTTNVSARFWLADCHQVLETVGLATQLYRELICVPYMAKFVIFAKMNDPVESNLRCFCMTDDKVDKTLEQQENFEEVARSKDIEVLEGKPIYVDCYGNLAPLTKGGQQLVFNFYAFKENRLPFSIKVRDTSQEACGRLSFLKEPKTTKGLPQTAVCNLNITLPAHKKTEKADRRQNFVSLALRKRYSYLTEPGMKTVERSAGATRSLPATYSYKPFFSPRPYQSWTTAPITVPGQAKSGFTSLSSSSSNTPTASPLKSIWSVSSTSPIKSTLGASTTSSVKSVSDVASPIRSFRTISSPIKTVVSQPPYSMQVTSGSFVRAPAVTEAAGLKGLASTTTFPSRTSPVTTAGSLLERSSITMTPPASPKSNINMYSSSIPLKSVITSASSLLSSPLKSVVSPAKSAVDAVSSSKVTMASSLSSPAKHVAGHTDVPLLNGSVSPLKYPSSANLINGSKAAAAVQDKITAAAHSASCAANTVADTAERVLSTATTKSFSPLRSFVSSAPSAFQSIRTPPAGALYTALGSISATTSSVTSSTITVPVYSVVNVLSEPALKKLPESSSLTKSAAALLSPIKTLTTEARTQPPFNRTSSPVKSSLFLAPSALKLSTPSSLSSSQEILKDVAEMKEDLIRMTAILQTDVAEDKPFQTEIPKEGRIDDEEPFKIVEKVKEDLVKVSEILKKDVCLESKGSAKVSKSDQGHLSEDDWVEFSTEEIDEARQQALTSPPISVPEKVQIKTKTVSEKDYNLSKVIDYLANDIGSSSLTNIKYKFEEGKKEGEERQKRILKPAIALQEHKLKMPPASMRPSTSEKELCKIADSFFGTDTILESPDDFSQHDQDKSPLSDSGFETRSEKTPSAPQSAESTGPKPLFHDVPIPPVITETRTEVVHVIRSYEPSSEEIPEQKAEELPTSKPAPTFMELEQKPAGSIKEKVKAFQMKASSSEEDDHKCVLSKGVRVKEETHITTTTRMVYHKPPCTESTSERIEETMSVHDIMKAFQSGRDPSKELAGLFEHKSSLTSDVSKSTETSPQHAEKDSKMKPKLERIIEVHIEKGNQAEPTEVIIRETKKHPEKEMYVYQKDLPRGDTNLKELEKHDAFPCSDEQGQQEEEELTAEESLPSYLESSRVNTPVSQEEDSRPSSAQLMSDDSYKTLKLLSQHSIEYHDDELSELRGESYRFAEKMLLSEKLDVSHSDTEESVTDHALPLSAELQGSDKRCREKVATAPKKEILSKIYKDVSENGVGKMSKDDHYDKVTVLHYTGDVSSPKHAMWMRFTEDRLDRGREKLIYEDRVDRTVKEAEEKLTEVSQFFRDKTEKLNDELQSPEKKQHKKNGKEIHSSQSSASSSPEKVLLPELPSSGDEWSKMKQYARDGKCFPKVDERKASSLPSSPEKRIFVQPAEDSKQTMEHKASAQQTGVPEVSQAGFQLKQSKLSSIRLKFEQSISPRSKDVTQEEKKLDVQSKIPVKKLQESKLPVYQFYSREKHAKQVERIDGSTALQKEVKIQEDFVPGKGKATEDFCASDTQNQRTEMSKGIPEHFSEPQVKDLAYGSDSTTKGHWDKKIYRTWESPGTSNHKTQKEKLSHVLVPDTVKENHIDHAEAKTDKKSDFITVTEHKLAANGIHSEEVKELTVKSPSKRVLYREFVVREGERNGEVTDKISKRKEEIAVSHIPVRIAEEKKAMLDGVYELSAKVSQSAVIKQKVERQIDYVEDEKRKHSEIKKVSKQQSSIGLSPPVEETEISPSKSPDSLECSPGKEFPSSDLVDPGAIDYLDKVAPLVSTEGVKEIKTLPVYVSFVQVGKQYEKEVQQGNIKKIVSQESKTVQETRGTFYTARQQKQPPSPQGSPEDDTLEQVSFIDSSGKSPLTPETPSSEEVSYEFTSKTPDSLIAYIPGKPSPIPEVSEESEEEAEAKSTSVKQAEVEEPQIDKALSNHINKDSNKRPKGNRVAYIEFPPPPPLDADQGESEKKPHYSTESEMEMTEVNLQDEHDKCQLAEPVIRVQPPSPVPPGADVSDSSDDESLYQPLPLKKYTFKLKELEDDQKETSKQKASEKTEKQKELGHPTSGKPNEFDIGLDSPQNDVVQNGNNNDQSVTECSIATTAEFSHDTDATEIDSLDGYDLQDEDDGLTESDSKLAGPAVETKKDVWTTEGILKQTDRSFSQSKLEVIEEEGKVGPEEDKAASKGPASEKARDKSEQKSGAQFFSLEGRHPDRTVFPDSYFSYKVDEEFATPFKTVATKSLDFDPWSTNRGDDEVFETKSRDDEAKPFGLAVEDRSQATTPDTTPARTPTDESTPTSEPNPFPFHEGKMFEMTRSGAIDMSKRDFVEERLQFFQIGEHTSEGKSGDKGEGDKSTVTAITQPQAGDNTVETNLERPVESTAVEHKPIIQASGDCMEQTLGSNSLEKSSAAVNASKVDPKLRTPIKMGISASTMTLKKDGPGEVTDKIEAVMPSGQGLENETVSVTESSASSQTSCRQTENSDFPKDNFNNNNNLDSSAVPTDDVTCNVELKEHLEPKCSLQKINQVKSTSGKGTGATQGHRGISGETLKLVDRLSDEEKKMQSEVSDDEEDSTSRNTSISEATQVYQPSITSKSTRDMKTEAASIKSKSEKADSERRRSKRTGPQSPCERTDIRMAIVADHLGLSWTELARELNFSVDEINQIRVENPNSLIAQSFMLLKKWVTRDGKNATTDALTSVLTKINRIDIVTLLEGPIFDYGNISGTRSFADENNVFHDPIDGYPSIQVELETPTGLRFVPPTPFHQDDFFSDTSSLESPLRTPSRLSDVLVTSQGHVDGTAAAPPVVTEEDTSLDDSKLDFSVPREGTPKDISIGESQLEEVDLKDFPRYLGSYGGISKDAKQRQSEETSKTGVRTEQPEREKSGTDEEMTEEKLKSLFEDIQLEEGAESEEMTEERVWSILKGVQQAEHEMSSITGWQTDSSSVTEPLTSGRRIGGSLLGRLDDSSDQCRDSVTSYVKGEAGKPETNGSLSESSAEAKTKSYIQESLNYVGKQSDKEPLKTKSQISADTDEQTLSSTTYQKSLEDTSKPTTEGNRTSVPVSVKMMSWSTSEDGKPRTSTQEEEGVVMSEQKECSDSDSEIESDSSSDEEQRITTRVYRRRLILKGEEAKNIPGESVTEEQFTDEEGNVITRKITRKVVRRIVIPHERRVGEMVMEWVLPGNNSRRRGLWEKLIRLRQRKKSDMWRRKVTRESRKPTTERTVCFYCQYSRGTLTEEKSTGIKHSPINDWRQARAEQEEEFISNTLFKKIQALQKEKETLAVNYEKEEEFLTNELSRKLMQLQHEKAELEQHLEQEQEFQVNKLMKKIKKLENDTISKQLTLEQLRREKIDLENTLEQEQEALVNRLWKRMDKLEAEKRILQEKLDQPVSAPPSPRDISMEIDSPENMMRHIRFLKNEVERLKKQLRAAQLQHSEKMAQYLEEERHMREENLRLQRKLQREMERREALCRQLSESESSLEMDDERYFNEMSAQGLRPRTVSSPIPYTPSPSSSRPISPGLSYASHTVGFTPPTSLTRAGMSYYNSPGLHVQHMGPSHGITRPSPRRSNSPDKFKRPTPPPSPNTQTPVQPPPPPPPPPVQPPLPILCDLSQLTSVFQMKSKPPVEEENNHLTAVDCSFPAEIQQFPQMQVKMEHASLSFSEAYISFQHLGDCSCLFRESTKPHNRIEQSLAVVPLFAVMITGQVGILHLKGDRKSFKDRSCHIIELVDDAPQRTFLSSSVLPAHLHSSGKMVFRKPPDGGWGWVIVVVSFFTQFLCYGSPLAVGVLYVEWLDAFGEGKGKTAWVGSLANGIGLLASPVCSICVSSFGARPVAIFSGFMVAGGLMMSSFAPNIYFLYVSYGIVVGLGCGLLYTATVTITCHYFDKRRGLALGLISTGSSVGLFIYAALQRELIDLYGLDGCLLIVGALSLNILACGSLMRPLESSDSPPPEKSCVDKVPDQYFVYHEKEKTVEENISILDKGYVDEKCANNMSDYKQDSILNKNVLSSININEKDTYKKKVVEQTNFCKQLAKRKWQLYLNYWEETAVLFKNKVFSALFVAILLFDIGGFPPSLLMEDVARSANINEDDYPVPLISIIGIMTAVGKLILGILADFKWINTLYLYVTTLLMMGVALFAIPFAKSYLTLAMLSGILGFLTGNWSIFPYVTTKTVGIEKLTHAYGILMFFAGLGNSLGPPIVGWFYDWTQEYDTAFYFSGFCVLLGGFLLLLAALPCWNACTSQSSKLPPNTYSYKVASSA</sequence>
<keyword evidence="7 19" id="KW-0812">Transmembrane</keyword>
<evidence type="ECO:0000259" key="21">
    <source>
        <dbReference type="PROSITE" id="PS51145"/>
    </source>
</evidence>
<evidence type="ECO:0000256" key="14">
    <source>
        <dbReference type="ARBA" id="ARBA00035039"/>
    </source>
</evidence>
<feature type="transmembrane region" description="Helical" evidence="19">
    <location>
        <begin position="4782"/>
        <end position="4803"/>
    </location>
</feature>
<feature type="transmembrane region" description="Helical" evidence="19">
    <location>
        <begin position="4689"/>
        <end position="4705"/>
    </location>
</feature>
<dbReference type="GO" id="GO:0005856">
    <property type="term" value="C:cytoskeleton"/>
    <property type="evidence" value="ECO:0007669"/>
    <property type="project" value="UniProtKB-SubCell"/>
</dbReference>
<feature type="compositionally biased region" description="Polar residues" evidence="18">
    <location>
        <begin position="3167"/>
        <end position="3176"/>
    </location>
</feature>
<evidence type="ECO:0000259" key="20">
    <source>
        <dbReference type="PROSITE" id="PS50017"/>
    </source>
</evidence>
<evidence type="ECO:0000256" key="8">
    <source>
        <dbReference type="ARBA" id="ARBA00022737"/>
    </source>
</evidence>
<feature type="region of interest" description="Disordered" evidence="18">
    <location>
        <begin position="1642"/>
        <end position="1788"/>
    </location>
</feature>
<feature type="region of interest" description="Disordered" evidence="18">
    <location>
        <begin position="2798"/>
        <end position="2851"/>
    </location>
</feature>
<proteinExistence type="inferred from homology"/>
<feature type="transmembrane region" description="Helical" evidence="19">
    <location>
        <begin position="4756"/>
        <end position="4776"/>
    </location>
</feature>
<dbReference type="FunFam" id="2.60.220.30:FF:000002">
    <property type="entry name" value="Ankyrin-3 isoform 2"/>
    <property type="match status" value="1"/>
</dbReference>
<feature type="compositionally biased region" description="Polar residues" evidence="18">
    <location>
        <begin position="3659"/>
        <end position="3679"/>
    </location>
</feature>
<evidence type="ECO:0000256" key="19">
    <source>
        <dbReference type="SAM" id="Phobius"/>
    </source>
</evidence>
<feature type="compositionally biased region" description="Basic and acidic residues" evidence="18">
    <location>
        <begin position="2176"/>
        <end position="2185"/>
    </location>
</feature>
<feature type="repeat" description="ANK" evidence="16">
    <location>
        <begin position="53"/>
        <end position="85"/>
    </location>
</feature>
<feature type="compositionally biased region" description="Polar residues" evidence="18">
    <location>
        <begin position="1764"/>
        <end position="1774"/>
    </location>
</feature>
<feature type="compositionally biased region" description="Basic and acidic residues" evidence="18">
    <location>
        <begin position="3496"/>
        <end position="3507"/>
    </location>
</feature>
<evidence type="ECO:0000256" key="6">
    <source>
        <dbReference type="ARBA" id="ARBA00022553"/>
    </source>
</evidence>
<organism evidence="22 23">
    <name type="scientific">Patagioenas fasciata monilis</name>
    <dbReference type="NCBI Taxonomy" id="372326"/>
    <lineage>
        <taxon>Eukaryota</taxon>
        <taxon>Metazoa</taxon>
        <taxon>Chordata</taxon>
        <taxon>Craniata</taxon>
        <taxon>Vertebrata</taxon>
        <taxon>Euteleostomi</taxon>
        <taxon>Archelosauria</taxon>
        <taxon>Archosauria</taxon>
        <taxon>Dinosauria</taxon>
        <taxon>Saurischia</taxon>
        <taxon>Theropoda</taxon>
        <taxon>Coelurosauria</taxon>
        <taxon>Aves</taxon>
        <taxon>Neognathae</taxon>
        <taxon>Neoaves</taxon>
        <taxon>Columbimorphae</taxon>
        <taxon>Columbiformes</taxon>
        <taxon>Columbidae</taxon>
        <taxon>Patagioenas</taxon>
    </lineage>
</organism>
<feature type="compositionally biased region" description="Polar residues" evidence="18">
    <location>
        <begin position="3624"/>
        <end position="3637"/>
    </location>
</feature>
<feature type="region of interest" description="Disordered" evidence="18">
    <location>
        <begin position="2882"/>
        <end position="2947"/>
    </location>
</feature>
<keyword evidence="9 19" id="KW-1133">Transmembrane helix</keyword>
<gene>
    <name evidence="22" type="primary">ANK3</name>
    <name evidence="22" type="ORF">AV530_016021</name>
</gene>
<feature type="compositionally biased region" description="Basic and acidic residues" evidence="18">
    <location>
        <begin position="1674"/>
        <end position="1697"/>
    </location>
</feature>
<dbReference type="PANTHER" id="PTHR24123:SF74">
    <property type="entry name" value="ANKYRIN 3"/>
    <property type="match status" value="1"/>
</dbReference>
<feature type="region of interest" description="Disordered" evidence="18">
    <location>
        <begin position="3595"/>
        <end position="3637"/>
    </location>
</feature>
<dbReference type="Pfam" id="PF07690">
    <property type="entry name" value="MFS_1"/>
    <property type="match status" value="2"/>
</dbReference>
<dbReference type="FunFam" id="1.10.533.10:FF:000002">
    <property type="entry name" value="Ankyrin-3 isoform 2"/>
    <property type="match status" value="1"/>
</dbReference>
<feature type="transmembrane region" description="Helical" evidence="19">
    <location>
        <begin position="4850"/>
        <end position="4870"/>
    </location>
</feature>
<feature type="compositionally biased region" description="Acidic residues" evidence="18">
    <location>
        <begin position="1747"/>
        <end position="1756"/>
    </location>
</feature>
<dbReference type="InterPro" id="IPR037971">
    <property type="entry name" value="Ank3_Death"/>
</dbReference>
<dbReference type="FunFam" id="1.25.40.20:FF:000536">
    <property type="entry name" value="Ankyrin-3 isoform E"/>
    <property type="match status" value="1"/>
</dbReference>
<feature type="compositionally biased region" description="Polar residues" evidence="18">
    <location>
        <begin position="2732"/>
        <end position="2743"/>
    </location>
</feature>
<feature type="compositionally biased region" description="Pro residues" evidence="18">
    <location>
        <begin position="4212"/>
        <end position="4240"/>
    </location>
</feature>
<dbReference type="InterPro" id="IPR011029">
    <property type="entry name" value="DEATH-like_dom_sf"/>
</dbReference>
<feature type="compositionally biased region" description="Basic and acidic residues" evidence="18">
    <location>
        <begin position="2890"/>
        <end position="2916"/>
    </location>
</feature>
<feature type="region of interest" description="Disordered" evidence="18">
    <location>
        <begin position="4128"/>
        <end position="4155"/>
    </location>
</feature>
<dbReference type="PROSITE" id="PS51145">
    <property type="entry name" value="ZU5"/>
    <property type="match status" value="2"/>
</dbReference>
<feature type="compositionally biased region" description="Polar residues" evidence="18">
    <location>
        <begin position="3213"/>
        <end position="3232"/>
    </location>
</feature>
<dbReference type="Pfam" id="PF00531">
    <property type="entry name" value="Death"/>
    <property type="match status" value="1"/>
</dbReference>
<keyword evidence="17" id="KW-0175">Coiled coil</keyword>
<feature type="region of interest" description="Disordered" evidence="18">
    <location>
        <begin position="1945"/>
        <end position="2062"/>
    </location>
</feature>
<evidence type="ECO:0000256" key="7">
    <source>
        <dbReference type="ARBA" id="ARBA00022692"/>
    </source>
</evidence>
<evidence type="ECO:0000256" key="3">
    <source>
        <dbReference type="ARBA" id="ARBA00006727"/>
    </source>
</evidence>
<dbReference type="PANTHER" id="PTHR24123">
    <property type="entry name" value="ANKYRIN REPEAT-CONTAINING"/>
    <property type="match status" value="1"/>
</dbReference>
<dbReference type="OrthoDB" id="20872at2759"/>
<feature type="compositionally biased region" description="Polar residues" evidence="18">
    <location>
        <begin position="3686"/>
        <end position="3697"/>
    </location>
</feature>
<feature type="region of interest" description="Disordered" evidence="18">
    <location>
        <begin position="3492"/>
        <end position="3529"/>
    </location>
</feature>
<feature type="region of interest" description="Disordered" evidence="18">
    <location>
        <begin position="1468"/>
        <end position="1518"/>
    </location>
</feature>
<feature type="compositionally biased region" description="Polar residues" evidence="18">
    <location>
        <begin position="1659"/>
        <end position="1673"/>
    </location>
</feature>
<dbReference type="FunFam" id="2.60.40.2660:FF:000001">
    <property type="entry name" value="Ankyrin-3 isoform 2"/>
    <property type="match status" value="1"/>
</dbReference>
<dbReference type="Gene3D" id="1.25.40.20">
    <property type="entry name" value="Ankyrin repeat-containing domain"/>
    <property type="match status" value="1"/>
</dbReference>
<feature type="transmembrane region" description="Helical" evidence="19">
    <location>
        <begin position="4815"/>
        <end position="4838"/>
    </location>
</feature>
<dbReference type="SUPFAM" id="SSF47986">
    <property type="entry name" value="DEATH domain"/>
    <property type="match status" value="1"/>
</dbReference>
<dbReference type="Pfam" id="PF09755">
    <property type="entry name" value="DUF2046"/>
    <property type="match status" value="1"/>
</dbReference>
<feature type="region of interest" description="Disordered" evidence="18">
    <location>
        <begin position="1536"/>
        <end position="1558"/>
    </location>
</feature>
<evidence type="ECO:0000256" key="16">
    <source>
        <dbReference type="PROSITE-ProRule" id="PRU00023"/>
    </source>
</evidence>
<dbReference type="Gene3D" id="2.60.220.30">
    <property type="match status" value="2"/>
</dbReference>
<protein>
    <recommendedName>
        <fullName evidence="13">Monocarboxylate transporter 9</fullName>
    </recommendedName>
    <alternativeName>
        <fullName evidence="14">Solute carrier family 16 member 9</fullName>
    </alternativeName>
</protein>
<evidence type="ECO:0000256" key="2">
    <source>
        <dbReference type="ARBA" id="ARBA00004651"/>
    </source>
</evidence>
<feature type="compositionally biased region" description="Basic and acidic residues" evidence="18">
    <location>
        <begin position="1705"/>
        <end position="1739"/>
    </location>
</feature>
<dbReference type="GO" id="GO:0007165">
    <property type="term" value="P:signal transduction"/>
    <property type="evidence" value="ECO:0007669"/>
    <property type="project" value="InterPro"/>
</dbReference>
<feature type="compositionally biased region" description="Basic and acidic residues" evidence="18">
    <location>
        <begin position="2605"/>
        <end position="2614"/>
    </location>
</feature>
<keyword evidence="12" id="KW-0206">Cytoskeleton</keyword>
<feature type="region of interest" description="Disordered" evidence="18">
    <location>
        <begin position="3092"/>
        <end position="3139"/>
    </location>
</feature>
<comment type="function">
    <text evidence="15">Extracellular pH-and Na(+)-sensitive low-affinity creatine transporter. Also functions as a pH-independent carnitine efflux transporter.</text>
</comment>
<dbReference type="STRING" id="372326.A0A1V4KLK5"/>
<feature type="transmembrane region" description="Helical" evidence="19">
    <location>
        <begin position="4491"/>
        <end position="4511"/>
    </location>
</feature>
<feature type="transmembrane region" description="Helical" evidence="19">
    <location>
        <begin position="4326"/>
        <end position="4345"/>
    </location>
</feature>
<evidence type="ECO:0000256" key="17">
    <source>
        <dbReference type="SAM" id="Coils"/>
    </source>
</evidence>
<dbReference type="InterPro" id="IPR011701">
    <property type="entry name" value="MFS"/>
</dbReference>
<keyword evidence="23" id="KW-1185">Reference proteome</keyword>
<feature type="compositionally biased region" description="Basic and acidic residues" evidence="18">
    <location>
        <begin position="3514"/>
        <end position="3529"/>
    </location>
</feature>
<dbReference type="GO" id="GO:0005886">
    <property type="term" value="C:plasma membrane"/>
    <property type="evidence" value="ECO:0007669"/>
    <property type="project" value="UniProtKB-SubCell"/>
</dbReference>
<feature type="repeat" description="ANK" evidence="16">
    <location>
        <begin position="119"/>
        <end position="151"/>
    </location>
</feature>
<feature type="compositionally biased region" description="Low complexity" evidence="18">
    <location>
        <begin position="2719"/>
        <end position="2731"/>
    </location>
</feature>
<dbReference type="InterPro" id="IPR036770">
    <property type="entry name" value="Ankyrin_rpt-contain_sf"/>
</dbReference>
<dbReference type="Gene3D" id="2.60.40.2660">
    <property type="match status" value="1"/>
</dbReference>
<evidence type="ECO:0000256" key="9">
    <source>
        <dbReference type="ARBA" id="ARBA00022989"/>
    </source>
</evidence>
<dbReference type="Proteomes" id="UP000190648">
    <property type="component" value="Unassembled WGS sequence"/>
</dbReference>
<evidence type="ECO:0000256" key="13">
    <source>
        <dbReference type="ARBA" id="ARBA00035035"/>
    </source>
</evidence>
<evidence type="ECO:0000256" key="18">
    <source>
        <dbReference type="SAM" id="MobiDB-lite"/>
    </source>
</evidence>
<feature type="region of interest" description="Disordered" evidence="18">
    <location>
        <begin position="3167"/>
        <end position="3270"/>
    </location>
</feature>
<dbReference type="InterPro" id="IPR036259">
    <property type="entry name" value="MFS_trans_sf"/>
</dbReference>
<dbReference type="GO" id="GO:0022857">
    <property type="term" value="F:transmembrane transporter activity"/>
    <property type="evidence" value="ECO:0007669"/>
    <property type="project" value="InterPro"/>
</dbReference>
<dbReference type="SMART" id="SM00218">
    <property type="entry name" value="ZU5"/>
    <property type="match status" value="1"/>
</dbReference>
<dbReference type="Pfam" id="PF12796">
    <property type="entry name" value="Ank_2"/>
    <property type="match status" value="1"/>
</dbReference>
<dbReference type="PROSITE" id="PS50297">
    <property type="entry name" value="ANK_REP_REGION"/>
    <property type="match status" value="4"/>
</dbReference>
<dbReference type="CDD" id="cd08803">
    <property type="entry name" value="Death_ank3"/>
    <property type="match status" value="1"/>
</dbReference>
<keyword evidence="5" id="KW-0963">Cytoplasm</keyword>
<feature type="coiled-coil region" evidence="17">
    <location>
        <begin position="3906"/>
        <end position="4020"/>
    </location>
</feature>
<dbReference type="PROSITE" id="PS50088">
    <property type="entry name" value="ANK_REPEAT"/>
    <property type="match status" value="4"/>
</dbReference>
<dbReference type="InterPro" id="IPR000488">
    <property type="entry name" value="Death_dom"/>
</dbReference>
<feature type="compositionally biased region" description="Acidic residues" evidence="18">
    <location>
        <begin position="2750"/>
        <end position="2769"/>
    </location>
</feature>
<dbReference type="Pfam" id="PF00791">
    <property type="entry name" value="ZU5"/>
    <property type="match status" value="1"/>
</dbReference>
<feature type="domain" description="Death" evidence="20">
    <location>
        <begin position="3270"/>
        <end position="3354"/>
    </location>
</feature>
<dbReference type="InterPro" id="IPR030767">
    <property type="entry name" value="MCT9"/>
</dbReference>
<feature type="compositionally biased region" description="Low complexity" evidence="18">
    <location>
        <begin position="3099"/>
        <end position="3113"/>
    </location>
</feature>
<feature type="transmembrane region" description="Helical" evidence="19">
    <location>
        <begin position="4396"/>
        <end position="4419"/>
    </location>
</feature>
<dbReference type="SMART" id="SM00248">
    <property type="entry name" value="ANK"/>
    <property type="match status" value="4"/>
</dbReference>
<feature type="transmembrane region" description="Helical" evidence="19">
    <location>
        <begin position="4439"/>
        <end position="4460"/>
    </location>
</feature>
<feature type="compositionally biased region" description="Polar residues" evidence="18">
    <location>
        <begin position="2493"/>
        <end position="2525"/>
    </location>
</feature>
<feature type="repeat" description="ANK" evidence="16">
    <location>
        <begin position="86"/>
        <end position="118"/>
    </location>
</feature>
<dbReference type="SMART" id="SM00005">
    <property type="entry name" value="DEATH"/>
    <property type="match status" value="1"/>
</dbReference>
<feature type="compositionally biased region" description="Basic and acidic residues" evidence="18">
    <location>
        <begin position="2683"/>
        <end position="2701"/>
    </location>
</feature>
<dbReference type="FunFam" id="2.60.220.30:FF:000001">
    <property type="entry name" value="Ankyrin-3 isoform 2"/>
    <property type="match status" value="1"/>
</dbReference>
<feature type="transmembrane region" description="Helical" evidence="19">
    <location>
        <begin position="4523"/>
        <end position="4542"/>
    </location>
</feature>
<evidence type="ECO:0000256" key="15">
    <source>
        <dbReference type="ARBA" id="ARBA00058966"/>
    </source>
</evidence>
<feature type="region of interest" description="Disordered" evidence="18">
    <location>
        <begin position="2457"/>
        <end position="2667"/>
    </location>
</feature>
<feature type="compositionally biased region" description="Basic and acidic residues" evidence="18">
    <location>
        <begin position="3188"/>
        <end position="3201"/>
    </location>
</feature>
<dbReference type="SUPFAM" id="SSF103473">
    <property type="entry name" value="MFS general substrate transporter"/>
    <property type="match status" value="1"/>
</dbReference>
<keyword evidence="6" id="KW-0597">Phosphoprotein</keyword>
<dbReference type="Gene3D" id="1.10.533.10">
    <property type="entry name" value="Death Domain, Fas"/>
    <property type="match status" value="1"/>
</dbReference>
<feature type="compositionally biased region" description="Basic and acidic residues" evidence="18">
    <location>
        <begin position="3246"/>
        <end position="3255"/>
    </location>
</feature>
<feature type="compositionally biased region" description="Basic and acidic residues" evidence="18">
    <location>
        <begin position="1475"/>
        <end position="1496"/>
    </location>
</feature>
<evidence type="ECO:0000256" key="10">
    <source>
        <dbReference type="ARBA" id="ARBA00023043"/>
    </source>
</evidence>
<dbReference type="InterPro" id="IPR040745">
    <property type="entry name" value="Ankyrin_UPA"/>
</dbReference>
<keyword evidence="8" id="KW-0677">Repeat</keyword>
<comment type="caution">
    <text evidence="22">The sequence shown here is derived from an EMBL/GenBank/DDBJ whole genome shotgun (WGS) entry which is preliminary data.</text>
</comment>
<evidence type="ECO:0000313" key="23">
    <source>
        <dbReference type="Proteomes" id="UP000190648"/>
    </source>
</evidence>
<accession>A0A1V4KLK5</accession>
<feature type="compositionally biased region" description="Basic and acidic residues" evidence="18">
    <location>
        <begin position="2003"/>
        <end position="2025"/>
    </location>
</feature>
<dbReference type="InterPro" id="IPR051165">
    <property type="entry name" value="Multifunctional_ANK_Repeat"/>
</dbReference>
<feature type="compositionally biased region" description="Polar residues" evidence="18">
    <location>
        <begin position="2458"/>
        <end position="2475"/>
    </location>
</feature>
<feature type="domain" description="ZU5" evidence="21">
    <location>
        <begin position="509"/>
        <end position="656"/>
    </location>
</feature>
<reference evidence="22 23" key="1">
    <citation type="submission" date="2016-02" db="EMBL/GenBank/DDBJ databases">
        <title>Band-tailed pigeon sequencing and assembly.</title>
        <authorList>
            <person name="Soares A.E."/>
            <person name="Novak B.J."/>
            <person name="Rice E.S."/>
            <person name="O'Connell B."/>
            <person name="Chang D."/>
            <person name="Weber S."/>
            <person name="Shapiro B."/>
        </authorList>
    </citation>
    <scope>NUCLEOTIDE SEQUENCE [LARGE SCALE GENOMIC DNA]</scope>
    <source>
        <strain evidence="22">BTP2013</strain>
        <tissue evidence="22">Blood</tissue>
    </source>
</reference>
<keyword evidence="4" id="KW-1003">Cell membrane</keyword>
<evidence type="ECO:0000256" key="11">
    <source>
        <dbReference type="ARBA" id="ARBA00023136"/>
    </source>
</evidence>
<evidence type="ECO:0000313" key="22">
    <source>
        <dbReference type="EMBL" id="OPJ84687.1"/>
    </source>
</evidence>
<feature type="transmembrane region" description="Helical" evidence="19">
    <location>
        <begin position="4725"/>
        <end position="4744"/>
    </location>
</feature>
<dbReference type="InterPro" id="IPR000906">
    <property type="entry name" value="ZU5_dom"/>
</dbReference>
<feature type="region of interest" description="Disordered" evidence="18">
    <location>
        <begin position="2359"/>
        <end position="2406"/>
    </location>
</feature>
<feature type="domain" description="ZU5" evidence="21">
    <location>
        <begin position="352"/>
        <end position="507"/>
    </location>
</feature>
<dbReference type="SUPFAM" id="SSF48403">
    <property type="entry name" value="Ankyrin repeat"/>
    <property type="match status" value="1"/>
</dbReference>
<dbReference type="CDD" id="cd17428">
    <property type="entry name" value="MFS_MCT9"/>
    <property type="match status" value="1"/>
</dbReference>
<feature type="repeat" description="ANK" evidence="16">
    <location>
        <begin position="20"/>
        <end position="52"/>
    </location>
</feature>